<dbReference type="EMBL" id="UINC01171673">
    <property type="protein sequence ID" value="SVD76357.1"/>
    <property type="molecule type" value="Genomic_DNA"/>
</dbReference>
<dbReference type="AlphaFoldDB" id="A0A382XZ19"/>
<evidence type="ECO:0000313" key="1">
    <source>
        <dbReference type="EMBL" id="SVD76357.1"/>
    </source>
</evidence>
<reference evidence="1" key="1">
    <citation type="submission" date="2018-05" db="EMBL/GenBank/DDBJ databases">
        <authorList>
            <person name="Lanie J.A."/>
            <person name="Ng W.-L."/>
            <person name="Kazmierczak K.M."/>
            <person name="Andrzejewski T.M."/>
            <person name="Davidsen T.M."/>
            <person name="Wayne K.J."/>
            <person name="Tettelin H."/>
            <person name="Glass J.I."/>
            <person name="Rusch D."/>
            <person name="Podicherti R."/>
            <person name="Tsui H.-C.T."/>
            <person name="Winkler M.E."/>
        </authorList>
    </citation>
    <scope>NUCLEOTIDE SEQUENCE</scope>
</reference>
<sequence>MFLRFRKKIYGASAVMILILGLPTLVVAGAKIKIDDTKWFSVGAGLRTSFAVTENGAPNGTDSSSGVSLGGMRLYTTAKVHENITVEFNTSLDTNDTTGAGFNNLGA</sequence>
<proteinExistence type="predicted"/>
<feature type="non-terminal residue" evidence="1">
    <location>
        <position position="107"/>
    </location>
</feature>
<name>A0A382XZ19_9ZZZZ</name>
<gene>
    <name evidence="1" type="ORF">METZ01_LOCUS429211</name>
</gene>
<accession>A0A382XZ19</accession>
<protein>
    <submittedName>
        <fullName evidence="1">Uncharacterized protein</fullName>
    </submittedName>
</protein>
<organism evidence="1">
    <name type="scientific">marine metagenome</name>
    <dbReference type="NCBI Taxonomy" id="408172"/>
    <lineage>
        <taxon>unclassified sequences</taxon>
        <taxon>metagenomes</taxon>
        <taxon>ecological metagenomes</taxon>
    </lineage>
</organism>